<gene>
    <name evidence="1" type="ORF">Ddye_021481</name>
</gene>
<evidence type="ECO:0008006" key="3">
    <source>
        <dbReference type="Google" id="ProtNLM"/>
    </source>
</evidence>
<keyword evidence="2" id="KW-1185">Reference proteome</keyword>
<organism evidence="1 2">
    <name type="scientific">Dipteronia dyeriana</name>
    <dbReference type="NCBI Taxonomy" id="168575"/>
    <lineage>
        <taxon>Eukaryota</taxon>
        <taxon>Viridiplantae</taxon>
        <taxon>Streptophyta</taxon>
        <taxon>Embryophyta</taxon>
        <taxon>Tracheophyta</taxon>
        <taxon>Spermatophyta</taxon>
        <taxon>Magnoliopsida</taxon>
        <taxon>eudicotyledons</taxon>
        <taxon>Gunneridae</taxon>
        <taxon>Pentapetalae</taxon>
        <taxon>rosids</taxon>
        <taxon>malvids</taxon>
        <taxon>Sapindales</taxon>
        <taxon>Sapindaceae</taxon>
        <taxon>Hippocastanoideae</taxon>
        <taxon>Acereae</taxon>
        <taxon>Dipteronia</taxon>
    </lineage>
</organism>
<dbReference type="InterPro" id="IPR036691">
    <property type="entry name" value="Endo/exonu/phosph_ase_sf"/>
</dbReference>
<dbReference type="Gene3D" id="3.60.10.10">
    <property type="entry name" value="Endonuclease/exonuclease/phosphatase"/>
    <property type="match status" value="1"/>
</dbReference>
<dbReference type="PANTHER" id="PTHR33710">
    <property type="entry name" value="BNAC02G09200D PROTEIN"/>
    <property type="match status" value="1"/>
</dbReference>
<evidence type="ECO:0000313" key="2">
    <source>
        <dbReference type="Proteomes" id="UP001280121"/>
    </source>
</evidence>
<dbReference type="SUPFAM" id="SSF56219">
    <property type="entry name" value="DNase I-like"/>
    <property type="match status" value="1"/>
</dbReference>
<name>A0AAD9U1P7_9ROSI</name>
<sequence>MAFPMISVLYWNCHGIGNRFMRRVLRDLCLLHRPSLVCIAEPMIVLFHEQQLTVSITVNSRLHYFSFVYTSTSDVIRRTLWQSLRDMVSLVSSSWLVVGDFNAVLGAHESLGLHSPARSSCEDFKSVIEDCDLIGIRSQGARFTWARSRYPCIIVERRLDRALDSEGCISDLRDISCVALPRRFSDHCLLVIRLSDIMNVSFRPFRFQSMWLDRPDIMALVCRIWSSSYVGNLPQVVINKLKGFKNVLQTWN</sequence>
<protein>
    <recommendedName>
        <fullName evidence="3">Endonuclease/exonuclease/phosphatase domain-containing protein</fullName>
    </recommendedName>
</protein>
<dbReference type="PANTHER" id="PTHR33710:SF77">
    <property type="entry name" value="DNASE I-LIKE SUPERFAMILY PROTEIN"/>
    <property type="match status" value="1"/>
</dbReference>
<comment type="caution">
    <text evidence="1">The sequence shown here is derived from an EMBL/GenBank/DDBJ whole genome shotgun (WGS) entry which is preliminary data.</text>
</comment>
<dbReference type="EMBL" id="JANJYI010000006">
    <property type="protein sequence ID" value="KAK2646286.1"/>
    <property type="molecule type" value="Genomic_DNA"/>
</dbReference>
<accession>A0AAD9U1P7</accession>
<dbReference type="AlphaFoldDB" id="A0AAD9U1P7"/>
<proteinExistence type="predicted"/>
<evidence type="ECO:0000313" key="1">
    <source>
        <dbReference type="EMBL" id="KAK2646286.1"/>
    </source>
</evidence>
<dbReference type="Proteomes" id="UP001280121">
    <property type="component" value="Unassembled WGS sequence"/>
</dbReference>
<reference evidence="1" key="1">
    <citation type="journal article" date="2023" name="Plant J.">
        <title>Genome sequences and population genomics provide insights into the demographic history, inbreeding, and mutation load of two 'living fossil' tree species of Dipteronia.</title>
        <authorList>
            <person name="Feng Y."/>
            <person name="Comes H.P."/>
            <person name="Chen J."/>
            <person name="Zhu S."/>
            <person name="Lu R."/>
            <person name="Zhang X."/>
            <person name="Li P."/>
            <person name="Qiu J."/>
            <person name="Olsen K.M."/>
            <person name="Qiu Y."/>
        </authorList>
    </citation>
    <scope>NUCLEOTIDE SEQUENCE</scope>
    <source>
        <strain evidence="1">KIB01</strain>
    </source>
</reference>